<comment type="caution">
    <text evidence="1">The sequence shown here is derived from an EMBL/GenBank/DDBJ whole genome shotgun (WGS) entry which is preliminary data.</text>
</comment>
<sequence length="675" mass="75328">MTEQAASALISRLQRMDDRGECVTLVVGSGLDDQHIPRVSDFVKLANRFAEGRNDDGDLKRALDQACKDCAGRSPGALYPEYRRVLTGWLSADEFDAIAQQAVLLQYRPQDPRATALGRRGFWQPMTYEVGESLENDDKSWRMPASVRALGALLVARPELFGRRILTTNIDPLMEIAIRRAGGRADTRLAGEDDADPDDGTVLVHHLHGFWRSLPLSAAAHLSHVLDEDATRSISQAVAPLLEGDLVCVLGASDRSGTIRAAIEAMPEPAPVIWFSHGQSTSVPTMLPDCPQLSHVFPVDNSRLLPALADGLGVAVPSEPNVQVRHPKWERLFVSQPDSKPPADARALLRELERRFAWRVEWAAESRPSDGAPKVVYWPIRLRRRTSVIHMVQGFVAGALASRGARIVIALDDLSVPAGDDPRPSFEADLRRWVGHVEPEADVRVQSLAEFVDGIGPPADEALLRPIDPWRVARKFYGRQESLYTALAAIKAVPQLALYELDEIAGKAEQIVQDLQRHYADRMLTPTTIFAYLHKLLYEHRTSSVITLSGWDEGLFWEQWRQLYSMGVSQLYNPRIKSLSHESGMVRWDSLAELRDHLNQVHDLAYWEDEGRYIHWLFQNAVLLPTYLTSQDLPTLGDYVIDSWATFATALAERGDALEMLARRATDLYKGASCG</sequence>
<evidence type="ECO:0000313" key="1">
    <source>
        <dbReference type="EMBL" id="TDO38329.1"/>
    </source>
</evidence>
<proteinExistence type="predicted"/>
<dbReference type="Proteomes" id="UP000294901">
    <property type="component" value="Unassembled WGS sequence"/>
</dbReference>
<dbReference type="Pfam" id="PF13289">
    <property type="entry name" value="SIR2_2"/>
    <property type="match status" value="1"/>
</dbReference>
<organism evidence="1 2">
    <name type="scientific">Paractinoplanes brasiliensis</name>
    <dbReference type="NCBI Taxonomy" id="52695"/>
    <lineage>
        <taxon>Bacteria</taxon>
        <taxon>Bacillati</taxon>
        <taxon>Actinomycetota</taxon>
        <taxon>Actinomycetes</taxon>
        <taxon>Micromonosporales</taxon>
        <taxon>Micromonosporaceae</taxon>
        <taxon>Paractinoplanes</taxon>
    </lineage>
</organism>
<accession>A0A4R6JPT5</accession>
<dbReference type="EMBL" id="SNWR01000001">
    <property type="protein sequence ID" value="TDO38329.1"/>
    <property type="molecule type" value="Genomic_DNA"/>
</dbReference>
<evidence type="ECO:0000313" key="2">
    <source>
        <dbReference type="Proteomes" id="UP000294901"/>
    </source>
</evidence>
<dbReference type="AlphaFoldDB" id="A0A4R6JPT5"/>
<name>A0A4R6JPT5_9ACTN</name>
<keyword evidence="2" id="KW-1185">Reference proteome</keyword>
<gene>
    <name evidence="1" type="ORF">C8E87_1982</name>
</gene>
<protein>
    <submittedName>
        <fullName evidence="1">SIR2-like protein</fullName>
    </submittedName>
</protein>
<reference evidence="1 2" key="1">
    <citation type="submission" date="2019-03" db="EMBL/GenBank/DDBJ databases">
        <title>Sequencing the genomes of 1000 actinobacteria strains.</title>
        <authorList>
            <person name="Klenk H.-P."/>
        </authorList>
    </citation>
    <scope>NUCLEOTIDE SEQUENCE [LARGE SCALE GENOMIC DNA]</scope>
    <source>
        <strain evidence="1 2">DSM 43805</strain>
    </source>
</reference>
<dbReference type="RefSeq" id="WP_166661134.1">
    <property type="nucleotide sequence ID" value="NZ_BOMD01000022.1"/>
</dbReference>